<proteinExistence type="predicted"/>
<evidence type="ECO:0000313" key="1">
    <source>
        <dbReference type="EMBL" id="KDO58942.1"/>
    </source>
</evidence>
<dbReference type="PaxDb" id="2711-XP_006482293.1"/>
<reference evidence="1 2" key="1">
    <citation type="submission" date="2014-04" db="EMBL/GenBank/DDBJ databases">
        <authorList>
            <consortium name="International Citrus Genome Consortium"/>
            <person name="Gmitter F."/>
            <person name="Chen C."/>
            <person name="Farmerie W."/>
            <person name="Harkins T."/>
            <person name="Desany B."/>
            <person name="Mohiuddin M."/>
            <person name="Kodira C."/>
            <person name="Borodovsky M."/>
            <person name="Lomsadze A."/>
            <person name="Burns P."/>
            <person name="Jenkins J."/>
            <person name="Prochnik S."/>
            <person name="Shu S."/>
            <person name="Chapman J."/>
            <person name="Pitluck S."/>
            <person name="Schmutz J."/>
            <person name="Rokhsar D."/>
        </authorList>
    </citation>
    <scope>NUCLEOTIDE SEQUENCE</scope>
</reference>
<accession>A0A067F625</accession>
<dbReference type="AlphaFoldDB" id="A0A067F625"/>
<evidence type="ECO:0000313" key="2">
    <source>
        <dbReference type="Proteomes" id="UP000027120"/>
    </source>
</evidence>
<dbReference type="STRING" id="2711.A0A067F625"/>
<dbReference type="eggNOG" id="ENOG502QPP8">
    <property type="taxonomic scope" value="Eukaryota"/>
</dbReference>
<protein>
    <submittedName>
        <fullName evidence="1">Uncharacterized protein</fullName>
    </submittedName>
</protein>
<keyword evidence="2" id="KW-1185">Reference proteome</keyword>
<dbReference type="EMBL" id="KK784943">
    <property type="protein sequence ID" value="KDO58942.1"/>
    <property type="molecule type" value="Genomic_DNA"/>
</dbReference>
<organism evidence="1 2">
    <name type="scientific">Citrus sinensis</name>
    <name type="common">Sweet orange</name>
    <name type="synonym">Citrus aurantium var. sinensis</name>
    <dbReference type="NCBI Taxonomy" id="2711"/>
    <lineage>
        <taxon>Eukaryota</taxon>
        <taxon>Viridiplantae</taxon>
        <taxon>Streptophyta</taxon>
        <taxon>Embryophyta</taxon>
        <taxon>Tracheophyta</taxon>
        <taxon>Spermatophyta</taxon>
        <taxon>Magnoliopsida</taxon>
        <taxon>eudicotyledons</taxon>
        <taxon>Gunneridae</taxon>
        <taxon>Pentapetalae</taxon>
        <taxon>rosids</taxon>
        <taxon>malvids</taxon>
        <taxon>Sapindales</taxon>
        <taxon>Rutaceae</taxon>
        <taxon>Aurantioideae</taxon>
        <taxon>Citrus</taxon>
    </lineage>
</organism>
<name>A0A067F625_CITSI</name>
<dbReference type="Proteomes" id="UP000027120">
    <property type="component" value="Unassembled WGS sequence"/>
</dbReference>
<gene>
    <name evidence="1" type="ORF">CISIN_1g034807mg</name>
</gene>
<sequence length="82" mass="8920">MACSSSASRIVISSSSSFVKQVDNSCPAQSSFMQFKLTYPRSLTHQSFNLHATTHCISSVPKRSFTCTSQSNNPIPSTNEPC</sequence>